<protein>
    <submittedName>
        <fullName evidence="1">Uncharacterized protein</fullName>
    </submittedName>
</protein>
<organism evidence="1">
    <name type="scientific">Notodromas monacha</name>
    <dbReference type="NCBI Taxonomy" id="399045"/>
    <lineage>
        <taxon>Eukaryota</taxon>
        <taxon>Metazoa</taxon>
        <taxon>Ecdysozoa</taxon>
        <taxon>Arthropoda</taxon>
        <taxon>Crustacea</taxon>
        <taxon>Oligostraca</taxon>
        <taxon>Ostracoda</taxon>
        <taxon>Podocopa</taxon>
        <taxon>Podocopida</taxon>
        <taxon>Cypridocopina</taxon>
        <taxon>Cypridoidea</taxon>
        <taxon>Cyprididae</taxon>
        <taxon>Notodromas</taxon>
    </lineage>
</organism>
<name>A0A7R9GF37_9CRUS</name>
<dbReference type="EMBL" id="CAJPEX010001187">
    <property type="protein sequence ID" value="CAG0918460.1"/>
    <property type="molecule type" value="Genomic_DNA"/>
</dbReference>
<dbReference type="EMBL" id="OA883224">
    <property type="protein sequence ID" value="CAD7278308.1"/>
    <property type="molecule type" value="Genomic_DNA"/>
</dbReference>
<dbReference type="Proteomes" id="UP000678499">
    <property type="component" value="Unassembled WGS sequence"/>
</dbReference>
<sequence>MAEVQLKNNVSMPMLGLGKRDSEGGSVSVHEALADGLWISVRIQCICTFQRAPRNGVYRVRHFPSIEAGIVAGLITIMVKDQAIGDHWVGWSSVQANVRGSEQCQYVKGSDPRVRRCRATTRSGGQNWNNKFQRMMREKIRRPLWRRGSQ</sequence>
<reference evidence="1" key="1">
    <citation type="submission" date="2020-11" db="EMBL/GenBank/DDBJ databases">
        <authorList>
            <person name="Tran Van P."/>
        </authorList>
    </citation>
    <scope>NUCLEOTIDE SEQUENCE</scope>
</reference>
<keyword evidence="2" id="KW-1185">Reference proteome</keyword>
<gene>
    <name evidence="1" type="ORF">NMOB1V02_LOCUS6016</name>
</gene>
<evidence type="ECO:0000313" key="2">
    <source>
        <dbReference type="Proteomes" id="UP000678499"/>
    </source>
</evidence>
<proteinExistence type="predicted"/>
<dbReference type="AlphaFoldDB" id="A0A7R9GF37"/>
<accession>A0A7R9GF37</accession>
<evidence type="ECO:0000313" key="1">
    <source>
        <dbReference type="EMBL" id="CAD7278308.1"/>
    </source>
</evidence>